<reference evidence="1" key="1">
    <citation type="journal article" date="2021" name="Proc. Natl. Acad. Sci. U.S.A.">
        <title>A Catalog of Tens of Thousands of Viruses from Human Metagenomes Reveals Hidden Associations with Chronic Diseases.</title>
        <authorList>
            <person name="Tisza M.J."/>
            <person name="Buck C.B."/>
        </authorList>
    </citation>
    <scope>NUCLEOTIDE SEQUENCE</scope>
    <source>
        <strain evidence="1">CtAUQ2</strain>
    </source>
</reference>
<sequence>MTKITKQQVTVSPEDKQKTLEQFFRYFELSGLLFDRGRKEDIYNVSDIPADNKFHKIAKQTAKELGIKWSQMSHEDSNRVMLAMLEDAFNMIRDIENSKNIIIKTTIQIVKTNE</sequence>
<organism evidence="1">
    <name type="scientific">Siphoviridae sp. ctAUQ2</name>
    <dbReference type="NCBI Taxonomy" id="2826182"/>
    <lineage>
        <taxon>Viruses</taxon>
        <taxon>Duplodnaviria</taxon>
        <taxon>Heunggongvirae</taxon>
        <taxon>Uroviricota</taxon>
        <taxon>Caudoviricetes</taxon>
    </lineage>
</organism>
<proteinExistence type="predicted"/>
<protein>
    <submittedName>
        <fullName evidence="1">Uncharacterized protein</fullName>
    </submittedName>
</protein>
<evidence type="ECO:0000313" key="1">
    <source>
        <dbReference type="EMBL" id="DAD87536.1"/>
    </source>
</evidence>
<dbReference type="EMBL" id="BK015022">
    <property type="protein sequence ID" value="DAD87536.1"/>
    <property type="molecule type" value="Genomic_DNA"/>
</dbReference>
<name>A0A8S5MZ97_9CAUD</name>
<accession>A0A8S5MZ97</accession>